<dbReference type="InterPro" id="IPR032675">
    <property type="entry name" value="LRR_dom_sf"/>
</dbReference>
<accession>A0AAP0GJS3</accession>
<keyword evidence="4" id="KW-1185">Reference proteome</keyword>
<evidence type="ECO:0000313" key="4">
    <source>
        <dbReference type="Proteomes" id="UP001408789"/>
    </source>
</evidence>
<dbReference type="Proteomes" id="UP001408789">
    <property type="component" value="Unassembled WGS sequence"/>
</dbReference>
<sequence>MKRKASESAPKDVICSMPDIVITNILDRLPIQDAVRTSILSSNWRFKWTMLSQLVFDENFYTYLENTKYEKNYGRIISRLLLHLKGVITKFVLFVVEQTYPILDDEDIANWILFLSGKGIENLRISKLIGPPFKLPAHLFSCLELKHMELHSCCFDPPASFHGFPHLLSLRLWNVQYESTKFGQFFTQCPVLEILNIGFNFSPSKVKLAEIAKLKNLKVLYLLLSSLEKSMIKSSIGIFELMGFLPKLQELRLNFLLCKCFTEDGATKRSPTTFPCLETLELSHIDLGSGIMLSFAFEIITRSPNLQTLRITAGKQDVDLPPAICSPEVDYSTTGLLQLRSVEFMCCKASEDEVCLIKYLLTSSPFLKVVVISSSNSRVAPDEQLVFAKKLLKLHRASPVAEICFF</sequence>
<dbReference type="PANTHER" id="PTHR31639">
    <property type="entry name" value="F-BOX PROTEIN-LIKE"/>
    <property type="match status" value="1"/>
</dbReference>
<reference evidence="3 4" key="1">
    <citation type="submission" date="2024-04" db="EMBL/GenBank/DDBJ databases">
        <title>The reference genome of an endangered Asteraceae, Deinandra increscens subsp. villosa, native to the Central Coast of California.</title>
        <authorList>
            <person name="Guilliams M."/>
            <person name="Hasenstab-Lehman K."/>
            <person name="Meyer R."/>
            <person name="Mcevoy S."/>
        </authorList>
    </citation>
    <scope>NUCLEOTIDE SEQUENCE [LARGE SCALE GENOMIC DNA]</scope>
    <source>
        <tissue evidence="3">Leaf</tissue>
    </source>
</reference>
<protein>
    <recommendedName>
        <fullName evidence="5">F-box domain-containing protein</fullName>
    </recommendedName>
</protein>
<dbReference type="SUPFAM" id="SSF81383">
    <property type="entry name" value="F-box domain"/>
    <property type="match status" value="1"/>
</dbReference>
<evidence type="ECO:0000259" key="1">
    <source>
        <dbReference type="Pfam" id="PF00646"/>
    </source>
</evidence>
<name>A0AAP0GJS3_9ASTR</name>
<dbReference type="InterPro" id="IPR001810">
    <property type="entry name" value="F-box_dom"/>
</dbReference>
<dbReference type="Pfam" id="PF00646">
    <property type="entry name" value="F-box"/>
    <property type="match status" value="1"/>
</dbReference>
<dbReference type="SUPFAM" id="SSF52047">
    <property type="entry name" value="RNI-like"/>
    <property type="match status" value="1"/>
</dbReference>
<dbReference type="InterPro" id="IPR055411">
    <property type="entry name" value="LRR_FXL15/At3g58940/PEG3-like"/>
</dbReference>
<dbReference type="AlphaFoldDB" id="A0AAP0GJS3"/>
<proteinExistence type="predicted"/>
<evidence type="ECO:0008006" key="5">
    <source>
        <dbReference type="Google" id="ProtNLM"/>
    </source>
</evidence>
<dbReference type="InterPro" id="IPR036047">
    <property type="entry name" value="F-box-like_dom_sf"/>
</dbReference>
<organism evidence="3 4">
    <name type="scientific">Deinandra increscens subsp. villosa</name>
    <dbReference type="NCBI Taxonomy" id="3103831"/>
    <lineage>
        <taxon>Eukaryota</taxon>
        <taxon>Viridiplantae</taxon>
        <taxon>Streptophyta</taxon>
        <taxon>Embryophyta</taxon>
        <taxon>Tracheophyta</taxon>
        <taxon>Spermatophyta</taxon>
        <taxon>Magnoliopsida</taxon>
        <taxon>eudicotyledons</taxon>
        <taxon>Gunneridae</taxon>
        <taxon>Pentapetalae</taxon>
        <taxon>asterids</taxon>
        <taxon>campanulids</taxon>
        <taxon>Asterales</taxon>
        <taxon>Asteraceae</taxon>
        <taxon>Asteroideae</taxon>
        <taxon>Heliantheae alliance</taxon>
        <taxon>Madieae</taxon>
        <taxon>Madiinae</taxon>
        <taxon>Deinandra</taxon>
    </lineage>
</organism>
<dbReference type="Gene3D" id="3.80.10.10">
    <property type="entry name" value="Ribonuclease Inhibitor"/>
    <property type="match status" value="1"/>
</dbReference>
<evidence type="ECO:0000259" key="2">
    <source>
        <dbReference type="Pfam" id="PF24758"/>
    </source>
</evidence>
<dbReference type="EMBL" id="JBCNJP010000027">
    <property type="protein sequence ID" value="KAK9051162.1"/>
    <property type="molecule type" value="Genomic_DNA"/>
</dbReference>
<evidence type="ECO:0000313" key="3">
    <source>
        <dbReference type="EMBL" id="KAK9051162.1"/>
    </source>
</evidence>
<feature type="domain" description="F-box/LRR-repeat protein 15/At3g58940/PEG3-like LRR" evidence="2">
    <location>
        <begin position="109"/>
        <end position="232"/>
    </location>
</feature>
<comment type="caution">
    <text evidence="3">The sequence shown here is derived from an EMBL/GenBank/DDBJ whole genome shotgun (WGS) entry which is preliminary data.</text>
</comment>
<dbReference type="Pfam" id="PF24758">
    <property type="entry name" value="LRR_At5g56370"/>
    <property type="match status" value="1"/>
</dbReference>
<gene>
    <name evidence="3" type="ORF">SSX86_027788</name>
</gene>
<feature type="domain" description="F-box" evidence="1">
    <location>
        <begin position="14"/>
        <end position="51"/>
    </location>
</feature>
<dbReference type="PANTHER" id="PTHR31639:SF312">
    <property type="entry name" value="CYCLIN-LIKE F-BOX"/>
    <property type="match status" value="1"/>
</dbReference>